<feature type="domain" description="PKD" evidence="4">
    <location>
        <begin position="7327"/>
        <end position="7380"/>
    </location>
</feature>
<dbReference type="SUPFAM" id="SSF52058">
    <property type="entry name" value="L domain-like"/>
    <property type="match status" value="1"/>
</dbReference>
<dbReference type="InterPro" id="IPR035986">
    <property type="entry name" value="PKD_dom_sf"/>
</dbReference>
<evidence type="ECO:0000259" key="4">
    <source>
        <dbReference type="PROSITE" id="PS50093"/>
    </source>
</evidence>
<name>A0A5C5YAG6_9PLAN</name>
<dbReference type="InterPro" id="IPR022409">
    <property type="entry name" value="PKD/Chitinase_dom"/>
</dbReference>
<dbReference type="InterPro" id="IPR002105">
    <property type="entry name" value="Dockerin_1_rpt"/>
</dbReference>
<organism evidence="5 6">
    <name type="scientific">Crateriforma conspicua</name>
    <dbReference type="NCBI Taxonomy" id="2527996"/>
    <lineage>
        <taxon>Bacteria</taxon>
        <taxon>Pseudomonadati</taxon>
        <taxon>Planctomycetota</taxon>
        <taxon>Planctomycetia</taxon>
        <taxon>Planctomycetales</taxon>
        <taxon>Planctomycetaceae</taxon>
        <taxon>Crateriforma</taxon>
    </lineage>
</organism>
<dbReference type="Pfam" id="PF05345">
    <property type="entry name" value="He_PIG"/>
    <property type="match status" value="1"/>
</dbReference>
<dbReference type="InterPro" id="IPR001611">
    <property type="entry name" value="Leu-rich_rpt"/>
</dbReference>
<dbReference type="Gene3D" id="2.160.20.160">
    <property type="match status" value="1"/>
</dbReference>
<feature type="region of interest" description="Disordered" evidence="3">
    <location>
        <begin position="3660"/>
        <end position="3679"/>
    </location>
</feature>
<comment type="caution">
    <text evidence="5">The sequence shown here is derived from an EMBL/GenBank/DDBJ whole genome shotgun (WGS) entry which is preliminary data.</text>
</comment>
<dbReference type="InterPro" id="IPR011049">
    <property type="entry name" value="Serralysin-like_metalloprot_C"/>
</dbReference>
<dbReference type="Gene3D" id="2.60.40.10">
    <property type="entry name" value="Immunoglobulins"/>
    <property type="match status" value="3"/>
</dbReference>
<keyword evidence="6" id="KW-1185">Reference proteome</keyword>
<dbReference type="InterPro" id="IPR013783">
    <property type="entry name" value="Ig-like_fold"/>
</dbReference>
<dbReference type="Gene3D" id="2.150.10.10">
    <property type="entry name" value="Serralysin-like metalloprotease, C-terminal"/>
    <property type="match status" value="5"/>
</dbReference>
<feature type="region of interest" description="Disordered" evidence="3">
    <location>
        <begin position="4147"/>
        <end position="4166"/>
    </location>
</feature>
<feature type="compositionally biased region" description="Acidic residues" evidence="3">
    <location>
        <begin position="3401"/>
        <end position="3422"/>
    </location>
</feature>
<dbReference type="InterPro" id="IPR018247">
    <property type="entry name" value="EF_Hand_1_Ca_BS"/>
</dbReference>
<dbReference type="Pfam" id="PF00801">
    <property type="entry name" value="PKD"/>
    <property type="match status" value="1"/>
</dbReference>
<evidence type="ECO:0000313" key="5">
    <source>
        <dbReference type="EMBL" id="TWT71441.1"/>
    </source>
</evidence>
<dbReference type="SMART" id="SM00089">
    <property type="entry name" value="PKD"/>
    <property type="match status" value="2"/>
</dbReference>
<dbReference type="GO" id="GO:0005509">
    <property type="term" value="F:calcium ion binding"/>
    <property type="evidence" value="ECO:0007669"/>
    <property type="project" value="InterPro"/>
</dbReference>
<evidence type="ECO:0000256" key="1">
    <source>
        <dbReference type="ARBA" id="ARBA00004613"/>
    </source>
</evidence>
<dbReference type="InterPro" id="IPR050557">
    <property type="entry name" value="RTX_toxin/Mannuronan_C5-epim"/>
</dbReference>
<feature type="region of interest" description="Disordered" evidence="3">
    <location>
        <begin position="1"/>
        <end position="28"/>
    </location>
</feature>
<dbReference type="PROSITE" id="PS50093">
    <property type="entry name" value="PKD"/>
    <property type="match status" value="1"/>
</dbReference>
<dbReference type="Pfam" id="PF00353">
    <property type="entry name" value="HemolysinCabind"/>
    <property type="match status" value="18"/>
</dbReference>
<dbReference type="InterPro" id="IPR028994">
    <property type="entry name" value="Integrin_alpha_N"/>
</dbReference>
<feature type="region of interest" description="Disordered" evidence="3">
    <location>
        <begin position="3372"/>
        <end position="3440"/>
    </location>
</feature>
<feature type="compositionally biased region" description="Basic and acidic residues" evidence="3">
    <location>
        <begin position="4147"/>
        <end position="4159"/>
    </location>
</feature>
<dbReference type="PANTHER" id="PTHR38340:SF1">
    <property type="entry name" value="S-LAYER PROTEIN"/>
    <property type="match status" value="1"/>
</dbReference>
<dbReference type="GO" id="GO:0000272">
    <property type="term" value="P:polysaccharide catabolic process"/>
    <property type="evidence" value="ECO:0007669"/>
    <property type="project" value="InterPro"/>
</dbReference>
<sequence>MTTFHPNGGTPERTSVRIQPRTASTRRRARRRMLKEQLEARQLLAADGLMGPIPAEVSTPALSSAEANFVETIDDAAAIGADGIESFGSGLRQTVQQISRVLSAVENASGFAAEVPYLGELLPDAVGGSSVLDTQSIRSLLNLATRFDTEVLQPLEAFLDSNPTATVAGLIAEFDFLEAAEGLASGQTGVRLDFAPVQTFDATLAGLLEPITSQAGSILQSIDGELLSQALPFRIDLQDFNFDIIRDAAENFTLTIPDVSLSILSESIPLNFAANVGVLAGGVTDGVILADLGVQLNTSDILGESISLDALRGLSIIDELSSLQVEYVGNGITMDLPFDFELGGFDVGGFLPTLRAVDDNPFDDRFPEFELIAPTGADYDADMVSGFATINATSILSTLDELGSMFGAWESGEVLNHPLPLGDNVSVGDVAGFADAFSGAVLQFLRDDEGLPAFDTIQELANLIPQAADAVNDFVSYDKDTRTITLDLGFGWVPEDIVAQANLSVIAGGEDSPIASVTMNPGEDGTNNRLTISREVAFDFQVEIGLGRPEPAKVNVVEQANRISLEGQTDAVKDDRANLATPMMAILRRMGLADVADTPQKLRVRLNDPAAAPVVAGVPAGEIEIDMGTIDPHVTLGEWLERGTYVGDNDQLLVTLDFEPTVIAGSPLGNMTGRFIVRDHTAGTGRVDIQFQYLEAPGSNRGVFDQTAISDEDVPWARTLGELRRWGFEQIAEHLEGIIGTRANLGTFDTVLVQATFDPSLEPAGANFDYAGTLASANAANSFFGLAPTTDPSIIYPIAQIASISGINPSAIAAGPHIKTRFNPRFDWDFDTSGAADPNRSSFLSTGTHELLHGLGFLSNILGPAIDPGDPPGGSFDNNAPSLYDTFLVNIAPGVGGAAPVVTPLTAPGTTNAQRLAAITSGTAANPGTLFSVAPNSVLVNPAGPGSPLQMYAPASFEPGSSRHHFDQATFAPFDETMVPRDLSGSDVAIGISTLSAAMLTDLGYAQPPVATTAVTSNDEFWNRFFETDTTPFSVPTSINLNLVPFSDILDTPLAAFEPALADLGAAPIPTLRYQLRDGTTDTVNLGTASGATFRDFTRLFRTGAPGGEGLSVRSKGDTIFLKDTTMPIAGGRFSIGFDDPADANHPIGRLLPPEIAPADSAVIVLDRFIRTLPRSTTISRNTPLFDILTPSEYNNVLNRDHYARISRIDGGDAVQVSTGVLNPDSTVGTLLDALTVRSGGDIQVQAYIAPGDDRITLHDRLGVLMPAAFSDATPPGPTDKVALEIEDLTGGGGIFDLLFEQHRVPLAGGAAVDANPDGDEFLTSDSLGTRRGTTVFGNDERVIAVEKSTQAAPGLPLGIVLDRLLPRSELAFDQSATFLLTNGSQATITLPGDPRSYTSSSALEAMVISDPLVSVYAADRSWIVADSNGGSVNPLTLVDADPLFDRLFNGGQAFGTVLQTVPLSSTTVGNTAGEAPISVYLDGGLVRDEDGELAAFASLDAAAAGGASPPIEIRLRDGTVRTIEPIDWQRGLDHLDLIDRFTLFEGSRQLTEAWIENRTFNVRDLTTGVLGGTPNDPESIFDLRTSIRYSEGSSGSLFLSRILPLGIDFDGDRVLHGLPLYNAFPSVAEATVDATTTLDGIVAGLAAGDEVGQQQSVLMTSSDGIERRIDLGVLDDKTTLGDLVNLLAVEDTPGVPLTVAQIVEGSRIFISNTGGGTLVFRPDPMSEGSLFRVLGLLGPDGSGSVNPTDEVTTRELLLSPVRLTASLGDLFDADSGLFSDGTTTLAFDPGDAVMPVSGVVPDTVIGPFTPDQTLADLLIALTVADPADADRNLLSSALNGDSIVVTHAAGPSSALPAALSFEGGNEDLRQTLEDLFGLSLDFNNDGRFVSESLATSAVASPADPATPIREVVGAARFDQAIAGGDIVPVRVALRDGTTANIQVGHAAKSMRSYLDQFTIERDGEVVLGASLQQFETDEGGVSYRPVFTDFTSSTGSTPLSITVDHANAPSPEAAALPIELGIVGVDQFDTGKITGPELKTSGASNRRGPVIRIPSPPRLYASFGAVASDVNATAAIGEILTASVENGSASLTGSVELTIPIPDGQGFLSIGDLTRAIVNPFSSLELNLDADLQIGAELFVDVGGLNEQPTDPDEIPRIDVAWPDALTADPRIRLQTENFEITTENLDNLLDFSDVTIQDVIELITRVVDFVGTIAVEDLLGQDLPLIGVSLGEVLAVADDVAGLVEQLQNDPGGLLNQLEAEVESALGLSDEQFDLYLDTNAAVVRADLNLDYDVSTTRSLNLDLSEISGFDTLDNFVDFTGSGEIGVDASATLRAHLGLDTAAVRAGDVADAVRVYDTSGVAAEARLFADDLNFTTSVLSLEAAVVGGRAAFDRDGLNFNGTAESIDPVDISITAGDWPGGFKTLTSLTPDDFESDLGLIDDAAIGVDLPLTINGTASQLQLQWDDLDSFQFTILDDGTPITTQSGNVLAVPDIAAAIDSITLGDGIAALATGLQGLFESLETQLGDQILGIDVPLIGEALEDAVEFVDRFVAPMADAFNQGFDDSPQLGDEVQTALFGVLGPAGLNVVGDQDNDGNVTSSDIGIITFDENDRAIGFDLELDLGSLTRSLPINLDLGGSGIGMDIAGDVGFSAGLTIDVGVGIDLDAGPFVQFGDGQNLGLEFYAGIDDLVADGRFGPLAVQISTIDAGALSASRRQAARIDPNDESTEAINAIRGGFGINFPAGTYTIGNLGDAFDGIQVTTEFVGSVHAHIDTGLNTATEGLPTIVADLHLNFDAVVGSIDDVIDSISSPRIELTNAGLDLGTFVADVIAPILGPVQDFLEPLQPTIETLTQPIPVLSDILGPTTFIDLIGTFGSGGETVARFVDAVIAVNDAIVSLPLSADGLVLPLGNFTIETDTFGNATPRSNGGAENIDDFLEDADNAANDAAEYLRELPRGQSTASAGGSTTVEPGKFAFPIFDDPASAIGLLFGNDIDLVKFQAPTLNAEFGFNIGIPVFPAFNITFGGQFNAIIDFAFGYDTAGIRQFAESGRALDLLNGFYLDDYRQVGVDEAGNPIFEERPELTFAFAVTAGGEIDLAVAKAGVQAELGARLLLDLNDPDGDTRVRLDELAANLQLGNAPGLGPLWIFDASGQLTAALTAYAKAFGIRVSATLGPKVLVNYDFPRPQPAEIVLGRVEDDGTLVIHTGPEAANRVGGDATDIDETVFVEIDEETGNVLVTGFGKTDKFIGVQRLLIDTGDGDDTVVVDATFDLPATITAGDGNDDITVGSGPTTVYGGWGDDLISGGDADDRLFGQGTSDPRLVTIPNPDLSDPDAPETIDVLSSDNDQILGGGGADIIVGGFGDDNLKGDAGNDRVEGNQGDDFINGGDGDDILIGGDGEDVVSGDGGDDTGYGDEESEAGSTSTTDGPDVLLGGPGADRLFGGGGNDELFGGLGSDQLFGGNDDDLIVGAITSRDDPNFESIQTLPDIEVHTLDGGTGRDRIYGTAGTDTVFDAGGRTVVFTYEGNDYILTGDENDTIDSGTGDDTVNAGDGANIIMAGGGFDIVTTGSGPDVIDLRPAVIIQNGRAVLTTDTSGGQVTDGGGNNRILTDDGDDTIDVLGSGVNFINAGGGDNFIRTVGQGGDFIRTGAGDDVIDAGDGDNDISTGDGVDDVTTGTGRDSVFLGAGDDRASTGSGDDTIVAGIGNDWVDAGGGSDFVRGGAGDDDLVGGVGSDTIDAGEGIDVVWGGLRIYIREELLAELTTPNGYDASATAVELDPIVPVIVGGPLEGSLEDGNDLIRGGGGLDFLFGGGGRDRIESGDGQAYIDGGRGNDILTGGDDHDVIRGGDGDDDVQGFGGIDFSFGDGGDDFIRGGAGVDVDGVIETRGQRSFGGDGNDVIWAWAASTSPAETLLDGEYLDGGQGADELLGNLRRDELRGGGGDDRLLGDELTGPVYQPNVSRFILGGDDLIVGGFGDDLLAGHGGNDRLFGGGNVDELEGHDGDDELFGGRGIDFLRLDVRAEYGIDNDVLDGGRTNAPEEGPFGLDNSTDVLIINGVVPEDGSSFNDNITIAGDGAGQAVVRYNGRDLPIVIKDTDGNTLVEQFQINGLAGDDTIGFDPSFDTSDLAARSRDWVGVFQGGSGDDRLTGSAGRDRLDGGSGDDDLFGLGGDDRLFGDSGEGSSDDFDQLFGGTGNDDLLGGIGRNDLYAWSSDPNAGASFGVFAGNGELEDTGLNRMLGRDQDDRLFAGTGLDFMYGGDGDDQLFDVDGNLLEQFGVPQGDEWLEYARNHDSVWYYGGSGLDDRITVDYVTEPGLLGGHHLITRQTENNGFFSFDATVRLDFAATNPDGTLVWDPSDLVQRVEEIQDATDEDTRRLAARSLELSGDLLPPEGDFLAIIVNAGAGDDEVRVGPTVQKTVWVAAGEGDDVVEYESGTAILVDIGDADRRNEVIGDPDDFSAAFDLTSLLDDNQTMISDTTYFEFASLDSPTDIDWYSFTVDDMTFAAGSQFVIDSLSDNDQIELQLFEYDAGDDNLILLQTGAGDVGPSNLDSRRTSRTSLSIAGQSFSAGQQFFIRVRSLNDYPTSYNLGIDLADELPLGNSRVALGTVSDTFLRRDVLVGGPGDDILRGGPSEDWVIGGSGDDILTGGIDGNASDILVGEDGDDTFQIIPTLDGGLNTTLADEIEGGDGVDRVLYLGGDVDDFGNTVPDVVTLRYQPLLSSYELAAKVWDTANQTFLVDGDEFVIATASYRTRGVELTEFDTRDGDDEVHLEEASVSILPDSAGELQQVRVGGFQFDRPDGSSDERESYGISPGDFAGGALASSFIIEGGAGNDRLFGSPFDDIIRGGTGIDQIVGGKGNDDIDGGSGGDLLIGDDVQTGTTLFDRFEFTINGDSNSLLTGARPIDLSSGTAVGLSLHEGDATDWYLLPLPADGEALSNDDITLTLTDPLSSELFAFSDVAGLQVLPAALDPVTDRITVTDGTAEMYLVGVTNPTASALVAGGPLLTDLISPDGFTPVEFRLQTRSLGFARRVNIILGPSEPGSSVAQRINDELESIGVDDHVRAFYDVARERLLFLSSAGQTVTITGNELALANLGFADGQTSGQAALGLGEYQLTTPRDIPSPTAATAAMPAQPFEYPTATRRLIHVPVSPTTLDQPVVTLHNVFTAEGVASGEGVSRVISAGDINGDGRPDAVFASDNAAYVVLGSERLDPSVADITEVADYVIDLTAGGYQIADTIVDLDGDGLDDLTFHQTSLGGITRVRVLRGSTLTGTNAALALRGLDQRVITVGGSAKEVAALTHSGDPSRVQVDWIQYDDDGVPDLAIFAELPTLLVTGTADQLGYGVIRDGAPIATNFEINSVLSAANLLSVGEGKSNEIAVSDDVLDAELSSIGGTDQLHVTFGDIDGDGRDDLIGTFPYGWKFDHDEITAVALTHRIAGGTTGSRVSIGDRPVIAAFSEIVLSGDGRSQTGALNQDTPVFAGDLDSDGRTDLVFVADYAGADFFSRGVARIMTADTLLDNSRLAVEKRFDAQIVLADNTNGVLQRPSVSIGDFDGDRISDLAITEDGLTGRRISVFYDALNVFNRSTETSFDDERIDNVIVSAPVGGSTMSGLPIGAFDLSGDGIDDLLFGSGTVTTSDGLFRGGAIYGIAGGPRTIGVPGGDVTELANDSIRGIGDIIRDSQGDFTIDATLADGTAVDWYRFRSLGDGRIGDRISLSPYAPVQSTVRADGVVATIPLSGGDGDDPSVTLTPGGRLGALELDLGQLLSLIDQPGTLVDAELGLTGIGQAGNAVEPVRQPEGFTVASEGRTFFRASTPDTGIELYVTNGSPGDVRLVEDLTPGPRSSLPGSITAWRGGAVFTVSEFGGEEGGEEEGGEIGRGPETTFYFATETSIREIADRDRLNLNIEGSMFEFNGDLYVTGYSNNDFEGKLAVIRNFGGTNLMDEVAVVGDTAEIVAKIDAGLILFDRGAFYLFDGSGEPVEFFRPGGFFALGSNRNNIAGGDRFFFTAADAANVRGAYVTDGTAAGTKLLQAFDKTDENSPYGYTIEDKESGGVYFASGRDIWYSGDDGTSLIYTPNTSKEPLSNGIFELFALRDTVVLLGRDGPTRIIVQEVDPDGRVIAEEELTASRNVLVDDAKLLGERLIMGVEKLFNSAPGRTYELLAYDVPSGQLSTLDRFIYEPTTSGFFNNFVVDDDQLLYAGYRNDNIIGEQVWRSDGSPGGTYPVQQESNIGGGTEVTLNFAGGRNDGRITGTEDDQEVVFTRTMSFDETQSQQTLDLSSNLEALRDLLDQGYRSIVVTMTVTEGEAQIQSPGPDDGLFLTRSSGVEGRLIDGEGRLIADDFSQFDMRNLPAGEYFIGVSRPSGQTDGSIAYDLQVDAPLLADGHDTGPNDRVDGGDGDDVVIGGPGKDRVFGGSGRDTLVAEVFERRDADAGDFTRGDLIENRFNEFVDARQERDPIAVIGVDPLEILPGQVVITQQPIAEAIGAVLGVSVVTTVGGDVQFARPVHASELSSIAELDLSNSGVTDLEGLQHLVGLRSLNLSGNNLDSTSLSVLRPRNNDTQGLLAIEHLDLSNNQLTSTNPLQFLTTLRTLNLSDQRGVSITSIGGLRTLEELRVLTVAGNSVTDLSPLRNLSNLRVLDASGNIFAQQGLNQLDLRTLIATEVIDARVDGIAGTWHASVDPGSVGGSYLYADLDEGDHAYVWNTGDIPSGRYELFGLWHGDSSHTSAAQYAINGQVVGVADQRLASRGRVYGDREMQSIGLVEIGRDVSEIRLSGSDGGLLVADAIVLRPSLGSAADSLVHLEVRGTTVSDTQRDILLGELAARDGVVQIDVNKAPTWIGPAGVAVSPSSNRRLFADVQSLFDDDQSGSLVITANVNHRNAEVRVDNGELQLNAPNPITEVVTIELTATDAFGATTVHMLPLGVGYSLGQGSVRRVSMPDEGTRVVSVSNRGREFAAISDRLGNYTVLLDDAEGEIELEDGQNIRQIISGGGNGWDIGGFSVVTNQDFSYFAGAAISNPGQVNEGDVVTLRSGTFTTTGDTYTYQWQVDGPGVEANRLGGESVQFKPTDSGIYTATLVATRGSDGRAFVDSRTFFVDEVASQFVVGDDVTASEGDFALRRSFVVDPGDESVLYNIDYGNGDPVVAISTRSGDAVNLQTFYGDAGTYTINVLAIVDGERFEDSFDVTVTETLPTQTFTIDEAFIAEGLGGVVEVSITDPSRSINRTDWTVTIDWGDGQSQSITDDLTITGQGAGANGKFTHDFPEGSFSTTLRVIDGDGETFEQSLEIVVSNDTPLVTTDIPGTIIEDQTFLAAVDVIDADAVTIAWDFGDGSAVRTGDSVRHVYSSDDDYVITVTVTDADGATVVETTPVNVTPVNDSPTIEPIAAAEVVESFEITIPTASADPDGDNLDYSLINAPVGVVIDDVGVIHWTPTIDQGGTTYTFEVLVSDGDATATAPVTVSVLQTGSISGSLFVDVNGDGIRQADELPLTDGMVKIDEGDDGVVDRIVSVDAQGNYLVDSLPIGLYRVFSELGGGLQATTPLSFVIDMVTPRDITLPSIGGSDDIDGDGISNDEEDNSLACADANDDGILDSLQSYVASIETVGGPVTLVSDPGTTLQFISADDAVSDSKTDARFPFGRLSFSVAGLARGGRADVEIRVPNEVGVAMVYTVDDQPDPLPPVLDEFGSTTDDTIDILANRVLLTAREGGVSDIDGNEDGRMTFSLQPAAVDATWTNPSNRFDVSGDNRVTPLDALLIINALQRSSTTSIDLENPPGPSDSFLDVNGDDRVTAMDVLWVLNQLRRQASAEGEWIGFSPKPASVSEDDDIDQAIGRLF</sequence>
<proteinExistence type="predicted"/>
<dbReference type="Proteomes" id="UP000317238">
    <property type="component" value="Unassembled WGS sequence"/>
</dbReference>
<comment type="subcellular location">
    <subcellularLocation>
        <location evidence="1">Secreted</location>
    </subcellularLocation>
</comment>
<dbReference type="EMBL" id="SJPL01000001">
    <property type="protein sequence ID" value="TWT71441.1"/>
    <property type="molecule type" value="Genomic_DNA"/>
</dbReference>
<keyword evidence="2" id="KW-0964">Secreted</keyword>
<dbReference type="GO" id="GO:0004553">
    <property type="term" value="F:hydrolase activity, hydrolyzing O-glycosyl compounds"/>
    <property type="evidence" value="ECO:0007669"/>
    <property type="project" value="InterPro"/>
</dbReference>
<dbReference type="PROSITE" id="PS00330">
    <property type="entry name" value="HEMOLYSIN_CALCIUM"/>
    <property type="match status" value="10"/>
</dbReference>
<accession>A0A5C5YAG6</accession>
<dbReference type="PROSITE" id="PS00018">
    <property type="entry name" value="EF_HAND_1"/>
    <property type="match status" value="1"/>
</dbReference>
<dbReference type="PANTHER" id="PTHR38340">
    <property type="entry name" value="S-LAYER PROTEIN"/>
    <property type="match status" value="1"/>
</dbReference>
<protein>
    <submittedName>
        <fullName evidence="5">Bifunctional hemolysin/adenylate cyclase</fullName>
    </submittedName>
</protein>
<dbReference type="Gene3D" id="2.130.10.130">
    <property type="entry name" value="Integrin alpha, N-terminal"/>
    <property type="match status" value="2"/>
</dbReference>
<dbReference type="SUPFAM" id="SSF49299">
    <property type="entry name" value="PKD domain"/>
    <property type="match status" value="1"/>
</dbReference>
<evidence type="ECO:0000313" key="6">
    <source>
        <dbReference type="Proteomes" id="UP000317238"/>
    </source>
</evidence>
<dbReference type="SUPFAM" id="SSF69318">
    <property type="entry name" value="Integrin alpha N-terminal domain"/>
    <property type="match status" value="1"/>
</dbReference>
<dbReference type="GO" id="GO:0005576">
    <property type="term" value="C:extracellular region"/>
    <property type="evidence" value="ECO:0007669"/>
    <property type="project" value="UniProtKB-SubCell"/>
</dbReference>
<dbReference type="InterPro" id="IPR000601">
    <property type="entry name" value="PKD_dom"/>
</dbReference>
<dbReference type="SUPFAM" id="SSF51120">
    <property type="entry name" value="beta-Roll"/>
    <property type="match status" value="11"/>
</dbReference>
<evidence type="ECO:0000256" key="3">
    <source>
        <dbReference type="SAM" id="MobiDB-lite"/>
    </source>
</evidence>
<evidence type="ECO:0000256" key="2">
    <source>
        <dbReference type="ARBA" id="ARBA00022525"/>
    </source>
</evidence>
<feature type="compositionally biased region" description="Low complexity" evidence="3">
    <location>
        <begin position="3666"/>
        <end position="3679"/>
    </location>
</feature>
<dbReference type="Pfam" id="PF00404">
    <property type="entry name" value="Dockerin_1"/>
    <property type="match status" value="1"/>
</dbReference>
<dbReference type="InterPro" id="IPR032675">
    <property type="entry name" value="LRR_dom_sf"/>
</dbReference>
<gene>
    <name evidence="5" type="primary">cya</name>
    <name evidence="5" type="ORF">Pan14r_37510</name>
</gene>
<dbReference type="InterPro" id="IPR018511">
    <property type="entry name" value="Hemolysin-typ_Ca-bd_CS"/>
</dbReference>
<dbReference type="PROSITE" id="PS51450">
    <property type="entry name" value="LRR"/>
    <property type="match status" value="3"/>
</dbReference>
<dbReference type="CDD" id="cd00146">
    <property type="entry name" value="PKD"/>
    <property type="match status" value="1"/>
</dbReference>
<reference evidence="5 6" key="1">
    <citation type="submission" date="2019-02" db="EMBL/GenBank/DDBJ databases">
        <title>Deep-cultivation of Planctomycetes and their phenomic and genomic characterization uncovers novel biology.</title>
        <authorList>
            <person name="Wiegand S."/>
            <person name="Jogler M."/>
            <person name="Boedeker C."/>
            <person name="Pinto D."/>
            <person name="Vollmers J."/>
            <person name="Rivas-Marin E."/>
            <person name="Kohn T."/>
            <person name="Peeters S.H."/>
            <person name="Heuer A."/>
            <person name="Rast P."/>
            <person name="Oberbeckmann S."/>
            <person name="Bunk B."/>
            <person name="Jeske O."/>
            <person name="Meyerdierks A."/>
            <person name="Storesund J.E."/>
            <person name="Kallscheuer N."/>
            <person name="Luecker S."/>
            <person name="Lage O.M."/>
            <person name="Pohl T."/>
            <person name="Merkel B.J."/>
            <person name="Hornburger P."/>
            <person name="Mueller R.-W."/>
            <person name="Bruemmer F."/>
            <person name="Labrenz M."/>
            <person name="Spormann A.M."/>
            <person name="Op Den Camp H."/>
            <person name="Overmann J."/>
            <person name="Amann R."/>
            <person name="Jetten M.S.M."/>
            <person name="Mascher T."/>
            <person name="Medema M.H."/>
            <person name="Devos D.P."/>
            <person name="Kaster A.-K."/>
            <person name="Ovreas L."/>
            <person name="Rohde M."/>
            <person name="Galperin M.Y."/>
            <person name="Jogler C."/>
        </authorList>
    </citation>
    <scope>NUCLEOTIDE SEQUENCE [LARGE SCALE GENOMIC DNA]</scope>
    <source>
        <strain evidence="5 6">Pan14r</strain>
    </source>
</reference>
<dbReference type="Gene3D" id="3.80.10.10">
    <property type="entry name" value="Ribonuclease Inhibitor"/>
    <property type="match status" value="1"/>
</dbReference>
<dbReference type="InterPro" id="IPR001343">
    <property type="entry name" value="Hemolysn_Ca-bd"/>
</dbReference>
<dbReference type="SUPFAM" id="SSF117074">
    <property type="entry name" value="Hypothetical protein PA1324"/>
    <property type="match status" value="1"/>
</dbReference>